<keyword evidence="10" id="KW-1278">Translocase</keyword>
<dbReference type="RefSeq" id="WP_159491537.1">
    <property type="nucleotide sequence ID" value="NZ_BLIP01000003.1"/>
</dbReference>
<evidence type="ECO:0000256" key="15">
    <source>
        <dbReference type="ARBA" id="ARBA00041187"/>
    </source>
</evidence>
<dbReference type="Proteomes" id="UP000429552">
    <property type="component" value="Unassembled WGS sequence"/>
</dbReference>
<evidence type="ECO:0000256" key="5">
    <source>
        <dbReference type="ARBA" id="ARBA00022519"/>
    </source>
</evidence>
<keyword evidence="8" id="KW-0378">Hydrolase</keyword>
<evidence type="ECO:0000256" key="3">
    <source>
        <dbReference type="ARBA" id="ARBA00022448"/>
    </source>
</evidence>
<evidence type="ECO:0000256" key="10">
    <source>
        <dbReference type="ARBA" id="ARBA00022967"/>
    </source>
</evidence>
<keyword evidence="6" id="KW-0677">Repeat</keyword>
<dbReference type="Gene3D" id="3.40.50.300">
    <property type="entry name" value="P-loop containing nucleotide triphosphate hydrolases"/>
    <property type="match status" value="1"/>
</dbReference>
<evidence type="ECO:0000256" key="12">
    <source>
        <dbReference type="ARBA" id="ARBA00037530"/>
    </source>
</evidence>
<reference evidence="18 20" key="1">
    <citation type="submission" date="2019-12" db="EMBL/GenBank/DDBJ databases">
        <title>Whole genome shotgun sequence of Streptomyces libani subsp. libani NBRC 13452.</title>
        <authorList>
            <person name="Ichikawa N."/>
            <person name="Kimura A."/>
            <person name="Kitahashi Y."/>
            <person name="Komaki H."/>
            <person name="Tamura T."/>
        </authorList>
    </citation>
    <scope>NUCLEOTIDE SEQUENCE [LARGE SCALE GENOMIC DNA]</scope>
    <source>
        <strain evidence="18 20">NBRC 13452</strain>
    </source>
</reference>
<dbReference type="InterPro" id="IPR013563">
    <property type="entry name" value="Oligopep_ABC_C"/>
</dbReference>
<keyword evidence="3" id="KW-0813">Transport</keyword>
<dbReference type="InterPro" id="IPR017871">
    <property type="entry name" value="ABC_transporter-like_CS"/>
</dbReference>
<dbReference type="GeneID" id="301336871"/>
<dbReference type="GO" id="GO:0015833">
    <property type="term" value="P:peptide transport"/>
    <property type="evidence" value="ECO:0007669"/>
    <property type="project" value="InterPro"/>
</dbReference>
<dbReference type="Pfam" id="PF08352">
    <property type="entry name" value="oligo_HPY"/>
    <property type="match status" value="1"/>
</dbReference>
<evidence type="ECO:0000256" key="7">
    <source>
        <dbReference type="ARBA" id="ARBA00022741"/>
    </source>
</evidence>
<dbReference type="EMBL" id="CP114203">
    <property type="protein sequence ID" value="WAU08976.1"/>
    <property type="molecule type" value="Genomic_DNA"/>
</dbReference>
<keyword evidence="5" id="KW-0997">Cell inner membrane</keyword>
<comment type="subunit">
    <text evidence="2">The complex is composed of two ATP-binding proteins (GsiA), two transmembrane proteins (GsiC and GsiD) and a solute-binding protein (GsiB).</text>
</comment>
<evidence type="ECO:0000256" key="9">
    <source>
        <dbReference type="ARBA" id="ARBA00022840"/>
    </source>
</evidence>
<protein>
    <recommendedName>
        <fullName evidence="15">Glutathione import ATP-binding protein GsiA</fullName>
        <ecNumber evidence="14">7.4.2.10</ecNumber>
    </recommendedName>
</protein>
<dbReference type="GO" id="GO:0005886">
    <property type="term" value="C:plasma membrane"/>
    <property type="evidence" value="ECO:0007669"/>
    <property type="project" value="UniProtKB-SubCell"/>
</dbReference>
<evidence type="ECO:0000256" key="13">
    <source>
        <dbReference type="ARBA" id="ARBA00038416"/>
    </source>
</evidence>
<evidence type="ECO:0000256" key="1">
    <source>
        <dbReference type="ARBA" id="ARBA00004533"/>
    </source>
</evidence>
<dbReference type="GO" id="GO:0016887">
    <property type="term" value="F:ATP hydrolysis activity"/>
    <property type="evidence" value="ECO:0007669"/>
    <property type="project" value="InterPro"/>
</dbReference>
<sequence>MTGIHPLHGPSRRPAYDGTPVLVAEGLAKTYPLPGGGRHRAADGISFTLPRGGSIGVVGESGSGKTTVARMLVGLVRPDAGTVTVDGHARTPRTPRGRAARLARARDIQMVFQDPYVSLDPRLTARQCLHTALRLHGAAPQHAEQRATELLGLVGLGTREAGARPHGLSGGQRQRLAIARALAVGPKVLVLDEAVAALDVSIQAQILQLLAEIRHDTGVSLVFVSHDLAVVRHLTDETLVMRHGRTVEQGPTEQVLADPTAPYTRALLAAVPHPGWDPATATAAAAMAGLTA</sequence>
<keyword evidence="4" id="KW-1003">Cell membrane</keyword>
<keyword evidence="9 18" id="KW-0067">ATP-binding</keyword>
<evidence type="ECO:0000256" key="11">
    <source>
        <dbReference type="ARBA" id="ARBA00023136"/>
    </source>
</evidence>
<dbReference type="SUPFAM" id="SSF52540">
    <property type="entry name" value="P-loop containing nucleoside triphosphate hydrolases"/>
    <property type="match status" value="1"/>
</dbReference>
<dbReference type="SMART" id="SM00382">
    <property type="entry name" value="AAA"/>
    <property type="match status" value="1"/>
</dbReference>
<feature type="domain" description="ABC transporter" evidence="17">
    <location>
        <begin position="22"/>
        <end position="268"/>
    </location>
</feature>
<dbReference type="InterPro" id="IPR050319">
    <property type="entry name" value="ABC_transp_ATP-bind"/>
</dbReference>
<gene>
    <name evidence="18" type="ORF">Sliba_74640</name>
    <name evidence="19" type="ORF">STRNI_007729</name>
</gene>
<dbReference type="InterPro" id="IPR027417">
    <property type="entry name" value="P-loop_NTPase"/>
</dbReference>
<dbReference type="PANTHER" id="PTHR43776:SF15">
    <property type="entry name" value="GLUTATHIONE IMPORT ATP-BINDING PROTEIN GSIA"/>
    <property type="match status" value="1"/>
</dbReference>
<dbReference type="AlphaFoldDB" id="A0A640TXS7"/>
<dbReference type="InterPro" id="IPR003593">
    <property type="entry name" value="AAA+_ATPase"/>
</dbReference>
<evidence type="ECO:0000256" key="8">
    <source>
        <dbReference type="ARBA" id="ARBA00022801"/>
    </source>
</evidence>
<dbReference type="PROSITE" id="PS00211">
    <property type="entry name" value="ABC_TRANSPORTER_1"/>
    <property type="match status" value="1"/>
</dbReference>
<dbReference type="Proteomes" id="UP001210169">
    <property type="component" value="Chromosome"/>
</dbReference>
<reference evidence="19 21" key="2">
    <citation type="submission" date="2022-12" db="EMBL/GenBank/DDBJ databases">
        <authorList>
            <person name="Ruckert C."/>
            <person name="Busche T."/>
            <person name="Kalinowski J."/>
            <person name="Wittmann C."/>
        </authorList>
    </citation>
    <scope>NUCLEOTIDE SEQUENCE [LARGE SCALE GENOMIC DNA]</scope>
    <source>
        <strain evidence="19 21">DSM 40276</strain>
    </source>
</reference>
<evidence type="ECO:0000313" key="19">
    <source>
        <dbReference type="EMBL" id="WAU08976.1"/>
    </source>
</evidence>
<comment type="catalytic activity">
    <reaction evidence="16">
        <text>glutathione(out) + ATP + H2O = glutathione(in) + ADP + phosphate + H(+)</text>
        <dbReference type="Rhea" id="RHEA:29791"/>
        <dbReference type="ChEBI" id="CHEBI:15377"/>
        <dbReference type="ChEBI" id="CHEBI:15378"/>
        <dbReference type="ChEBI" id="CHEBI:30616"/>
        <dbReference type="ChEBI" id="CHEBI:43474"/>
        <dbReference type="ChEBI" id="CHEBI:57925"/>
        <dbReference type="ChEBI" id="CHEBI:456216"/>
        <dbReference type="EC" id="7.4.2.10"/>
    </reaction>
</comment>
<dbReference type="GO" id="GO:0055085">
    <property type="term" value="P:transmembrane transport"/>
    <property type="evidence" value="ECO:0007669"/>
    <property type="project" value="UniProtKB-ARBA"/>
</dbReference>
<comment type="function">
    <text evidence="12">Part of the ABC transporter complex GsiABCD involved in glutathione import. Responsible for energy coupling to the transport system.</text>
</comment>
<dbReference type="InterPro" id="IPR003439">
    <property type="entry name" value="ABC_transporter-like_ATP-bd"/>
</dbReference>
<evidence type="ECO:0000256" key="16">
    <source>
        <dbReference type="ARBA" id="ARBA00047640"/>
    </source>
</evidence>
<comment type="subcellular location">
    <subcellularLocation>
        <location evidence="1">Cell inner membrane</location>
    </subcellularLocation>
</comment>
<keyword evidence="7" id="KW-0547">Nucleotide-binding</keyword>
<evidence type="ECO:0000256" key="6">
    <source>
        <dbReference type="ARBA" id="ARBA00022737"/>
    </source>
</evidence>
<name>A0A640TXS7_STRNI</name>
<keyword evidence="11" id="KW-0472">Membrane</keyword>
<evidence type="ECO:0000256" key="14">
    <source>
        <dbReference type="ARBA" id="ARBA00039050"/>
    </source>
</evidence>
<accession>A0A640TXS7</accession>
<evidence type="ECO:0000313" key="18">
    <source>
        <dbReference type="EMBL" id="GFE27011.1"/>
    </source>
</evidence>
<organism evidence="18 20">
    <name type="scientific">Streptomyces nigrescens</name>
    <dbReference type="NCBI Taxonomy" id="1920"/>
    <lineage>
        <taxon>Bacteria</taxon>
        <taxon>Bacillati</taxon>
        <taxon>Actinomycetota</taxon>
        <taxon>Actinomycetes</taxon>
        <taxon>Kitasatosporales</taxon>
        <taxon>Streptomycetaceae</taxon>
        <taxon>Streptomyces</taxon>
    </lineage>
</organism>
<keyword evidence="21" id="KW-1185">Reference proteome</keyword>
<dbReference type="EMBL" id="BLIP01000003">
    <property type="protein sequence ID" value="GFE27011.1"/>
    <property type="molecule type" value="Genomic_DNA"/>
</dbReference>
<proteinExistence type="inferred from homology"/>
<evidence type="ECO:0000313" key="21">
    <source>
        <dbReference type="Proteomes" id="UP001210169"/>
    </source>
</evidence>
<dbReference type="PANTHER" id="PTHR43776">
    <property type="entry name" value="TRANSPORT ATP-BINDING PROTEIN"/>
    <property type="match status" value="1"/>
</dbReference>
<dbReference type="Pfam" id="PF00005">
    <property type="entry name" value="ABC_tran"/>
    <property type="match status" value="1"/>
</dbReference>
<dbReference type="GO" id="GO:0005524">
    <property type="term" value="F:ATP binding"/>
    <property type="evidence" value="ECO:0007669"/>
    <property type="project" value="UniProtKB-KW"/>
</dbReference>
<dbReference type="EC" id="7.4.2.10" evidence="14"/>
<comment type="similarity">
    <text evidence="13">Belongs to the ABC transporter superfamily. Glutathione importer (TC 3.A.1.5.11) family.</text>
</comment>
<evidence type="ECO:0000256" key="4">
    <source>
        <dbReference type="ARBA" id="ARBA00022475"/>
    </source>
</evidence>
<dbReference type="PROSITE" id="PS50893">
    <property type="entry name" value="ABC_TRANSPORTER_2"/>
    <property type="match status" value="1"/>
</dbReference>
<dbReference type="CDD" id="cd03257">
    <property type="entry name" value="ABC_NikE_OppD_transporters"/>
    <property type="match status" value="1"/>
</dbReference>
<evidence type="ECO:0000256" key="2">
    <source>
        <dbReference type="ARBA" id="ARBA00011469"/>
    </source>
</evidence>
<evidence type="ECO:0000259" key="17">
    <source>
        <dbReference type="PROSITE" id="PS50893"/>
    </source>
</evidence>
<evidence type="ECO:0000313" key="20">
    <source>
        <dbReference type="Proteomes" id="UP000429552"/>
    </source>
</evidence>